<dbReference type="Proteomes" id="UP000678393">
    <property type="component" value="Unassembled WGS sequence"/>
</dbReference>
<reference evidence="1" key="1">
    <citation type="submission" date="2021-04" db="EMBL/GenBank/DDBJ databases">
        <authorList>
            <consortium name="Molecular Ecology Group"/>
        </authorList>
    </citation>
    <scope>NUCLEOTIDE SEQUENCE</scope>
</reference>
<accession>A0A8S3Z2R9</accession>
<protein>
    <submittedName>
        <fullName evidence="1">Uncharacterized protein</fullName>
    </submittedName>
</protein>
<organism evidence="1 2">
    <name type="scientific">Candidula unifasciata</name>
    <dbReference type="NCBI Taxonomy" id="100452"/>
    <lineage>
        <taxon>Eukaryota</taxon>
        <taxon>Metazoa</taxon>
        <taxon>Spiralia</taxon>
        <taxon>Lophotrochozoa</taxon>
        <taxon>Mollusca</taxon>
        <taxon>Gastropoda</taxon>
        <taxon>Heterobranchia</taxon>
        <taxon>Euthyneura</taxon>
        <taxon>Panpulmonata</taxon>
        <taxon>Eupulmonata</taxon>
        <taxon>Stylommatophora</taxon>
        <taxon>Helicina</taxon>
        <taxon>Helicoidea</taxon>
        <taxon>Geomitridae</taxon>
        <taxon>Candidula</taxon>
    </lineage>
</organism>
<dbReference type="AlphaFoldDB" id="A0A8S3Z2R9"/>
<name>A0A8S3Z2R9_9EUPU</name>
<evidence type="ECO:0000313" key="2">
    <source>
        <dbReference type="Proteomes" id="UP000678393"/>
    </source>
</evidence>
<dbReference type="OrthoDB" id="6159969at2759"/>
<dbReference type="EMBL" id="CAJHNH020001623">
    <property type="protein sequence ID" value="CAG5123807.1"/>
    <property type="molecule type" value="Genomic_DNA"/>
</dbReference>
<comment type="caution">
    <text evidence="1">The sequence shown here is derived from an EMBL/GenBank/DDBJ whole genome shotgun (WGS) entry which is preliminary data.</text>
</comment>
<evidence type="ECO:0000313" key="1">
    <source>
        <dbReference type="EMBL" id="CAG5123807.1"/>
    </source>
</evidence>
<keyword evidence="2" id="KW-1185">Reference proteome</keyword>
<sequence length="148" mass="16786">MWYLEESEICTLLISGSSSFALPETVSVCSSSSRGSRLQEYTRDTSGFHPSAEEVEENQERDASFRDALQHRHLVRLHGESPNLRDGWLSPVSHFAGEAEKRFRPSGFLGSRGKRLLPGLEPLLLARYYQDAEKWKRQPHLGFHGSRG</sequence>
<gene>
    <name evidence="1" type="ORF">CUNI_LOCUS9365</name>
</gene>
<proteinExistence type="predicted"/>